<dbReference type="SUPFAM" id="SSF51905">
    <property type="entry name" value="FAD/NAD(P)-binding domain"/>
    <property type="match status" value="1"/>
</dbReference>
<dbReference type="AlphaFoldDB" id="D8SRE1"/>
<dbReference type="Proteomes" id="UP000001514">
    <property type="component" value="Unassembled WGS sequence"/>
</dbReference>
<evidence type="ECO:0000256" key="4">
    <source>
        <dbReference type="ARBA" id="ARBA00022490"/>
    </source>
</evidence>
<comment type="subcellular location">
    <subcellularLocation>
        <location evidence="2">Cytoplasm</location>
    </subcellularLocation>
</comment>
<accession>D8SRE1</accession>
<evidence type="ECO:0000313" key="10">
    <source>
        <dbReference type="Proteomes" id="UP000001514"/>
    </source>
</evidence>
<gene>
    <name evidence="9" type="ORF">SELMODRAFT_424911</name>
</gene>
<dbReference type="Pfam" id="PF01593">
    <property type="entry name" value="Amino_oxidase"/>
    <property type="match status" value="1"/>
</dbReference>
<dbReference type="STRING" id="88036.D8SRE1"/>
<dbReference type="Gene3D" id="3.90.660.10">
    <property type="match status" value="2"/>
</dbReference>
<comment type="similarity">
    <text evidence="3">Belongs to the flavin monoamine oxidase family.</text>
</comment>
<keyword evidence="10" id="KW-1185">Reference proteome</keyword>
<dbReference type="OMA" id="GTHSMDE"/>
<dbReference type="PANTHER" id="PTHR10742:SF405">
    <property type="entry name" value="PEROXISOMAL N(1)-ACETYL-SPERMINE_SPERMIDINE OXIDASE"/>
    <property type="match status" value="1"/>
</dbReference>
<evidence type="ECO:0000256" key="2">
    <source>
        <dbReference type="ARBA" id="ARBA00004496"/>
    </source>
</evidence>
<dbReference type="KEGG" id="smo:SELMODRAFT_424911"/>
<dbReference type="SUPFAM" id="SSF54373">
    <property type="entry name" value="FAD-linked reductases, C-terminal domain"/>
    <property type="match status" value="1"/>
</dbReference>
<dbReference type="InterPro" id="IPR036188">
    <property type="entry name" value="FAD/NAD-bd_sf"/>
</dbReference>
<evidence type="ECO:0000259" key="8">
    <source>
        <dbReference type="Pfam" id="PF01593"/>
    </source>
</evidence>
<name>D8SRE1_SELML</name>
<dbReference type="EMBL" id="GL377635">
    <property type="protein sequence ID" value="EFJ13036.1"/>
    <property type="molecule type" value="Genomic_DNA"/>
</dbReference>
<dbReference type="InParanoid" id="D8SRE1"/>
<proteinExistence type="inferred from homology"/>
<comment type="cofactor">
    <cofactor evidence="1">
        <name>FAD</name>
        <dbReference type="ChEBI" id="CHEBI:57692"/>
    </cofactor>
</comment>
<dbReference type="PANTHER" id="PTHR10742">
    <property type="entry name" value="FLAVIN MONOAMINE OXIDASE"/>
    <property type="match status" value="1"/>
</dbReference>
<protein>
    <recommendedName>
        <fullName evidence="8">Amine oxidase domain-containing protein</fullName>
    </recommendedName>
</protein>
<dbReference type="GO" id="GO:0005737">
    <property type="term" value="C:cytoplasm"/>
    <property type="evidence" value="ECO:0000318"/>
    <property type="project" value="GO_Central"/>
</dbReference>
<organism evidence="10">
    <name type="scientific">Selaginella moellendorffii</name>
    <name type="common">Spikemoss</name>
    <dbReference type="NCBI Taxonomy" id="88036"/>
    <lineage>
        <taxon>Eukaryota</taxon>
        <taxon>Viridiplantae</taxon>
        <taxon>Streptophyta</taxon>
        <taxon>Embryophyta</taxon>
        <taxon>Tracheophyta</taxon>
        <taxon>Lycopodiopsida</taxon>
        <taxon>Selaginellales</taxon>
        <taxon>Selaginellaceae</taxon>
        <taxon>Selaginella</taxon>
    </lineage>
</organism>
<evidence type="ECO:0000256" key="6">
    <source>
        <dbReference type="ARBA" id="ARBA00022827"/>
    </source>
</evidence>
<dbReference type="HOGENOM" id="CLU_004498_2_3_1"/>
<dbReference type="OrthoDB" id="2019015at2759"/>
<keyword evidence="6" id="KW-0274">FAD</keyword>
<feature type="domain" description="Amine oxidase" evidence="8">
    <location>
        <begin position="19"/>
        <end position="541"/>
    </location>
</feature>
<keyword evidence="4" id="KW-0963">Cytoplasm</keyword>
<dbReference type="InterPro" id="IPR050281">
    <property type="entry name" value="Flavin_monoamine_oxidase"/>
</dbReference>
<evidence type="ECO:0000256" key="5">
    <source>
        <dbReference type="ARBA" id="ARBA00022630"/>
    </source>
</evidence>
<dbReference type="Gene3D" id="3.50.50.60">
    <property type="entry name" value="FAD/NAD(P)-binding domain"/>
    <property type="match status" value="3"/>
</dbReference>
<evidence type="ECO:0000256" key="3">
    <source>
        <dbReference type="ARBA" id="ARBA00005995"/>
    </source>
</evidence>
<evidence type="ECO:0000256" key="7">
    <source>
        <dbReference type="ARBA" id="ARBA00023002"/>
    </source>
</evidence>
<evidence type="ECO:0000313" key="9">
    <source>
        <dbReference type="EMBL" id="EFJ13036.1"/>
    </source>
</evidence>
<evidence type="ECO:0000256" key="1">
    <source>
        <dbReference type="ARBA" id="ARBA00001974"/>
    </source>
</evidence>
<dbReference type="FunCoup" id="D8SRE1">
    <property type="interactions" value="1910"/>
</dbReference>
<dbReference type="Gramene" id="EFJ13036">
    <property type="protein sequence ID" value="EFJ13036"/>
    <property type="gene ID" value="SELMODRAFT_424911"/>
</dbReference>
<dbReference type="InterPro" id="IPR002937">
    <property type="entry name" value="Amino_oxidase"/>
</dbReference>
<dbReference type="GO" id="GO:0046592">
    <property type="term" value="F:polyamine oxidase activity"/>
    <property type="evidence" value="ECO:0000318"/>
    <property type="project" value="GO_Central"/>
</dbReference>
<reference evidence="9 10" key="1">
    <citation type="journal article" date="2011" name="Science">
        <title>The Selaginella genome identifies genetic changes associated with the evolution of vascular plants.</title>
        <authorList>
            <person name="Banks J.A."/>
            <person name="Nishiyama T."/>
            <person name="Hasebe M."/>
            <person name="Bowman J.L."/>
            <person name="Gribskov M."/>
            <person name="dePamphilis C."/>
            <person name="Albert V.A."/>
            <person name="Aono N."/>
            <person name="Aoyama T."/>
            <person name="Ambrose B.A."/>
            <person name="Ashton N.W."/>
            <person name="Axtell M.J."/>
            <person name="Barker E."/>
            <person name="Barker M.S."/>
            <person name="Bennetzen J.L."/>
            <person name="Bonawitz N.D."/>
            <person name="Chapple C."/>
            <person name="Cheng C."/>
            <person name="Correa L.G."/>
            <person name="Dacre M."/>
            <person name="DeBarry J."/>
            <person name="Dreyer I."/>
            <person name="Elias M."/>
            <person name="Engstrom E.M."/>
            <person name="Estelle M."/>
            <person name="Feng L."/>
            <person name="Finet C."/>
            <person name="Floyd S.K."/>
            <person name="Frommer W.B."/>
            <person name="Fujita T."/>
            <person name="Gramzow L."/>
            <person name="Gutensohn M."/>
            <person name="Harholt J."/>
            <person name="Hattori M."/>
            <person name="Heyl A."/>
            <person name="Hirai T."/>
            <person name="Hiwatashi Y."/>
            <person name="Ishikawa M."/>
            <person name="Iwata M."/>
            <person name="Karol K.G."/>
            <person name="Koehler B."/>
            <person name="Kolukisaoglu U."/>
            <person name="Kubo M."/>
            <person name="Kurata T."/>
            <person name="Lalonde S."/>
            <person name="Li K."/>
            <person name="Li Y."/>
            <person name="Litt A."/>
            <person name="Lyons E."/>
            <person name="Manning G."/>
            <person name="Maruyama T."/>
            <person name="Michael T.P."/>
            <person name="Mikami K."/>
            <person name="Miyazaki S."/>
            <person name="Morinaga S."/>
            <person name="Murata T."/>
            <person name="Mueller-Roeber B."/>
            <person name="Nelson D.R."/>
            <person name="Obara M."/>
            <person name="Oguri Y."/>
            <person name="Olmstead R.G."/>
            <person name="Onodera N."/>
            <person name="Petersen B.L."/>
            <person name="Pils B."/>
            <person name="Prigge M."/>
            <person name="Rensing S.A."/>
            <person name="Riano-Pachon D.M."/>
            <person name="Roberts A.W."/>
            <person name="Sato Y."/>
            <person name="Scheller H.V."/>
            <person name="Schulz B."/>
            <person name="Schulz C."/>
            <person name="Shakirov E.V."/>
            <person name="Shibagaki N."/>
            <person name="Shinohara N."/>
            <person name="Shippen D.E."/>
            <person name="Soerensen I."/>
            <person name="Sotooka R."/>
            <person name="Sugimoto N."/>
            <person name="Sugita M."/>
            <person name="Sumikawa N."/>
            <person name="Tanurdzic M."/>
            <person name="Theissen G."/>
            <person name="Ulvskov P."/>
            <person name="Wakazuki S."/>
            <person name="Weng J.K."/>
            <person name="Willats W.W."/>
            <person name="Wipf D."/>
            <person name="Wolf P.G."/>
            <person name="Yang L."/>
            <person name="Zimmer A.D."/>
            <person name="Zhu Q."/>
            <person name="Mitros T."/>
            <person name="Hellsten U."/>
            <person name="Loque D."/>
            <person name="Otillar R."/>
            <person name="Salamov A."/>
            <person name="Schmutz J."/>
            <person name="Shapiro H."/>
            <person name="Lindquist E."/>
            <person name="Lucas S."/>
            <person name="Rokhsar D."/>
            <person name="Grigoriev I.V."/>
        </authorList>
    </citation>
    <scope>NUCLEOTIDE SEQUENCE [LARGE SCALE GENOMIC DNA]</scope>
</reference>
<dbReference type="eggNOG" id="KOG0685">
    <property type="taxonomic scope" value="Eukaryota"/>
</dbReference>
<keyword evidence="7" id="KW-0560">Oxidoreductase</keyword>
<sequence>MELKKLCGKPRVIVIGAGISGLSAARRLYSSPAAARDWQITVLEASDRIGGRIFTSQFDTGEQIEIGATWIHGVEGSPIFDIAEKSRALHGDVPFECMDGFPEPPIVKAQGGVTVHSTIAHDVASLYRQLVDDVNDRRGEPPEVTAETLEHGDSGNLGSYLRRGFESFLAKQAATPAGVNAAELLLKQDNPSIASSGWNLRALQEGVFTIQENWERCVTAAESLHDLDLLAFNEYWEFPGEQITIGKGFSSVVQALAKSLPPDTIRFHKKVDRVVWTDVARTSASSGYPVQLHCEDGSTFEADHVIVTVSLGVLKAKALEEQQLFQPRLPDWKLDSIEKLGFGVVDKLFVLVEPPPDGSQHPNLQFIHKSQADADEDEVPRWMRKTHSLYPIHKKSNVLVAWFAGAEAKEMEKLSDEEIARGVQKTLAAFGDKRRVAGLGSQRQHCCNGGDASSNGGTHSGKVHVAHGCWNRNPLFLGSYSYVAVGSNGDDIDHLAAPVPRLSDSGPPLQLLFAGEATHRDQYSTTHGAYFSGQREADRLIQHYKVAS</sequence>
<keyword evidence="5" id="KW-0285">Flavoprotein</keyword>